<dbReference type="Proteomes" id="UP001519290">
    <property type="component" value="Unassembled WGS sequence"/>
</dbReference>
<dbReference type="Pfam" id="PF00583">
    <property type="entry name" value="Acetyltransf_1"/>
    <property type="match status" value="1"/>
</dbReference>
<organism evidence="4 5">
    <name type="scientific">Brachybacterium sacelli</name>
    <dbReference type="NCBI Taxonomy" id="173364"/>
    <lineage>
        <taxon>Bacteria</taxon>
        <taxon>Bacillati</taxon>
        <taxon>Actinomycetota</taxon>
        <taxon>Actinomycetes</taxon>
        <taxon>Micrococcales</taxon>
        <taxon>Dermabacteraceae</taxon>
        <taxon>Brachybacterium</taxon>
    </lineage>
</organism>
<keyword evidence="2" id="KW-0012">Acyltransferase</keyword>
<dbReference type="PROSITE" id="PS51186">
    <property type="entry name" value="GNAT"/>
    <property type="match status" value="1"/>
</dbReference>
<evidence type="ECO:0000313" key="5">
    <source>
        <dbReference type="Proteomes" id="UP001519290"/>
    </source>
</evidence>
<sequence length="148" mass="16058">MDHDPVETAVTETFALRRRLLRADRTDLDLLMADDAVEGTFHLAVLDRRSAVGVVTVVPSAPEFDAASPAWRLRQMAVDPALQGTGIGSALFDAVVDRLRRRRAATLWAESRDSSLAFYLGRGMAIVPGREHTAGGVSYTDVALRLPG</sequence>
<dbReference type="PANTHER" id="PTHR43877:SF2">
    <property type="entry name" value="AMINOALKYLPHOSPHONATE N-ACETYLTRANSFERASE-RELATED"/>
    <property type="match status" value="1"/>
</dbReference>
<dbReference type="InterPro" id="IPR016181">
    <property type="entry name" value="Acyl_CoA_acyltransferase"/>
</dbReference>
<evidence type="ECO:0000256" key="1">
    <source>
        <dbReference type="ARBA" id="ARBA00022679"/>
    </source>
</evidence>
<feature type="domain" description="N-acetyltransferase" evidence="3">
    <location>
        <begin position="1"/>
        <end position="148"/>
    </location>
</feature>
<proteinExistence type="predicted"/>
<dbReference type="InterPro" id="IPR000182">
    <property type="entry name" value="GNAT_dom"/>
</dbReference>
<dbReference type="SUPFAM" id="SSF55729">
    <property type="entry name" value="Acyl-CoA N-acyltransferases (Nat)"/>
    <property type="match status" value="1"/>
</dbReference>
<reference evidence="4 5" key="1">
    <citation type="submission" date="2021-03" db="EMBL/GenBank/DDBJ databases">
        <title>Sequencing the genomes of 1000 actinobacteria strains.</title>
        <authorList>
            <person name="Klenk H.-P."/>
        </authorList>
    </citation>
    <scope>NUCLEOTIDE SEQUENCE [LARGE SCALE GENOMIC DNA]</scope>
    <source>
        <strain evidence="4 5">DSM 14566</strain>
    </source>
</reference>
<dbReference type="Gene3D" id="3.40.630.30">
    <property type="match status" value="1"/>
</dbReference>
<gene>
    <name evidence="4" type="ORF">JOF43_000189</name>
</gene>
<dbReference type="PANTHER" id="PTHR43877">
    <property type="entry name" value="AMINOALKYLPHOSPHONATE N-ACETYLTRANSFERASE-RELATED-RELATED"/>
    <property type="match status" value="1"/>
</dbReference>
<evidence type="ECO:0000313" key="4">
    <source>
        <dbReference type="EMBL" id="MBP2380232.1"/>
    </source>
</evidence>
<keyword evidence="5" id="KW-1185">Reference proteome</keyword>
<dbReference type="EMBL" id="JAGIOD010000001">
    <property type="protein sequence ID" value="MBP2380232.1"/>
    <property type="molecule type" value="Genomic_DNA"/>
</dbReference>
<protein>
    <submittedName>
        <fullName evidence="4">GNAT superfamily N-acetyltransferase</fullName>
    </submittedName>
</protein>
<dbReference type="CDD" id="cd04301">
    <property type="entry name" value="NAT_SF"/>
    <property type="match status" value="1"/>
</dbReference>
<evidence type="ECO:0000259" key="3">
    <source>
        <dbReference type="PROSITE" id="PS51186"/>
    </source>
</evidence>
<accession>A0ABS4WVK4</accession>
<keyword evidence="1" id="KW-0808">Transferase</keyword>
<dbReference type="RefSeq" id="WP_209897955.1">
    <property type="nucleotide sequence ID" value="NZ_BAAAJW010000006.1"/>
</dbReference>
<comment type="caution">
    <text evidence="4">The sequence shown here is derived from an EMBL/GenBank/DDBJ whole genome shotgun (WGS) entry which is preliminary data.</text>
</comment>
<name>A0ABS4WVK4_9MICO</name>
<evidence type="ECO:0000256" key="2">
    <source>
        <dbReference type="ARBA" id="ARBA00023315"/>
    </source>
</evidence>
<dbReference type="InterPro" id="IPR050832">
    <property type="entry name" value="Bact_Acetyltransf"/>
</dbReference>